<keyword evidence="3" id="KW-0630">Potassium</keyword>
<keyword evidence="2" id="KW-0633">Potassium transport</keyword>
<dbReference type="InterPro" id="IPR003148">
    <property type="entry name" value="RCK_N"/>
</dbReference>
<evidence type="ECO:0000256" key="3">
    <source>
        <dbReference type="ARBA" id="ARBA00022958"/>
    </source>
</evidence>
<evidence type="ECO:0000259" key="5">
    <source>
        <dbReference type="PROSITE" id="PS51201"/>
    </source>
</evidence>
<dbReference type="Pfam" id="PF02254">
    <property type="entry name" value="TrkA_N"/>
    <property type="match status" value="1"/>
</dbReference>
<dbReference type="PRINTS" id="PR00335">
    <property type="entry name" value="KUPTAKETRKA"/>
</dbReference>
<feature type="domain" description="RCK N-terminal" evidence="5">
    <location>
        <begin position="1"/>
        <end position="120"/>
    </location>
</feature>
<organism evidence="6">
    <name type="scientific">marine metagenome</name>
    <dbReference type="NCBI Taxonomy" id="408172"/>
    <lineage>
        <taxon>unclassified sequences</taxon>
        <taxon>metagenomes</taxon>
        <taxon>ecological metagenomes</taxon>
    </lineage>
</organism>
<dbReference type="InterPro" id="IPR036291">
    <property type="entry name" value="NAD(P)-bd_dom_sf"/>
</dbReference>
<dbReference type="AlphaFoldDB" id="A0A382A7D6"/>
<dbReference type="GO" id="GO:0005886">
    <property type="term" value="C:plasma membrane"/>
    <property type="evidence" value="ECO:0007669"/>
    <property type="project" value="InterPro"/>
</dbReference>
<evidence type="ECO:0000256" key="1">
    <source>
        <dbReference type="ARBA" id="ARBA00022448"/>
    </source>
</evidence>
<accession>A0A382A7D6</accession>
<evidence type="ECO:0000256" key="4">
    <source>
        <dbReference type="ARBA" id="ARBA00023065"/>
    </source>
</evidence>
<reference evidence="6" key="1">
    <citation type="submission" date="2018-05" db="EMBL/GenBank/DDBJ databases">
        <authorList>
            <person name="Lanie J.A."/>
            <person name="Ng W.-L."/>
            <person name="Kazmierczak K.M."/>
            <person name="Andrzejewski T.M."/>
            <person name="Davidsen T.M."/>
            <person name="Wayne K.J."/>
            <person name="Tettelin H."/>
            <person name="Glass J.I."/>
            <person name="Rusch D."/>
            <person name="Podicherti R."/>
            <person name="Tsui H.-C.T."/>
            <person name="Winkler M.E."/>
        </authorList>
    </citation>
    <scope>NUCLEOTIDE SEQUENCE</scope>
</reference>
<feature type="non-terminal residue" evidence="6">
    <location>
        <position position="151"/>
    </location>
</feature>
<protein>
    <recommendedName>
        <fullName evidence="5">RCK N-terminal domain-containing protein</fullName>
    </recommendedName>
</protein>
<feature type="non-terminal residue" evidence="6">
    <location>
        <position position="1"/>
    </location>
</feature>
<evidence type="ECO:0000256" key="2">
    <source>
        <dbReference type="ARBA" id="ARBA00022538"/>
    </source>
</evidence>
<dbReference type="PANTHER" id="PTHR43833:SF5">
    <property type="entry name" value="TRK SYSTEM POTASSIUM UPTAKE PROTEIN TRKA"/>
    <property type="match status" value="1"/>
</dbReference>
<dbReference type="Gene3D" id="3.40.50.720">
    <property type="entry name" value="NAD(P)-binding Rossmann-like Domain"/>
    <property type="match status" value="1"/>
</dbReference>
<name>A0A382A7D6_9ZZZZ</name>
<keyword evidence="1" id="KW-0813">Transport</keyword>
<dbReference type="InterPro" id="IPR006036">
    <property type="entry name" value="K_uptake_TrkA"/>
</dbReference>
<dbReference type="SUPFAM" id="SSF51735">
    <property type="entry name" value="NAD(P)-binding Rossmann-fold domains"/>
    <property type="match status" value="1"/>
</dbReference>
<proteinExistence type="predicted"/>
<evidence type="ECO:0000313" key="6">
    <source>
        <dbReference type="EMBL" id="SVA97012.1"/>
    </source>
</evidence>
<dbReference type="PROSITE" id="PS51201">
    <property type="entry name" value="RCK_N"/>
    <property type="match status" value="1"/>
</dbReference>
<dbReference type="PANTHER" id="PTHR43833">
    <property type="entry name" value="POTASSIUM CHANNEL PROTEIN 2-RELATED-RELATED"/>
    <property type="match status" value="1"/>
</dbReference>
<dbReference type="InterPro" id="IPR050721">
    <property type="entry name" value="Trk_Ktr_HKT_K-transport"/>
</dbReference>
<gene>
    <name evidence="6" type="ORF">METZ01_LOCUS149866</name>
</gene>
<keyword evidence="4" id="KW-0406">Ion transport</keyword>
<dbReference type="EMBL" id="UINC01024071">
    <property type="protein sequence ID" value="SVA97012.1"/>
    <property type="molecule type" value="Genomic_DNA"/>
</dbReference>
<dbReference type="GO" id="GO:0015079">
    <property type="term" value="F:potassium ion transmembrane transporter activity"/>
    <property type="evidence" value="ECO:0007669"/>
    <property type="project" value="InterPro"/>
</dbReference>
<sequence length="151" mass="16263">VRIIVVGAGEVGTYVADRLSSQKHDVVLIEVDPARCRALGLKLDVQVLEGSGTDPEMLELAGIEDAELLVAVTKSDEVNLVSALLARQAGVGKTIVRIESRRLRSPKVDALFKGAEDHLVIDPDREVAEEVLHLMEYPGALDLARMGDGEV</sequence>